<sequence>CYRLANYHEVIKSDHVTAGKIYKMSCDEMNYGHGCYRYGTFAFLGRGKRKERTSIEKI</sequence>
<reference evidence="1" key="1">
    <citation type="submission" date="2021-02" db="EMBL/GenBank/DDBJ databases">
        <authorList>
            <person name="Nowell W R."/>
        </authorList>
    </citation>
    <scope>NUCLEOTIDE SEQUENCE</scope>
</reference>
<dbReference type="EMBL" id="CAJOBI010248783">
    <property type="protein sequence ID" value="CAF5100332.1"/>
    <property type="molecule type" value="Genomic_DNA"/>
</dbReference>
<protein>
    <submittedName>
        <fullName evidence="1">Uncharacterized protein</fullName>
    </submittedName>
</protein>
<feature type="non-terminal residue" evidence="1">
    <location>
        <position position="1"/>
    </location>
</feature>
<dbReference type="AlphaFoldDB" id="A0A8S3F3N2"/>
<dbReference type="Proteomes" id="UP000676336">
    <property type="component" value="Unassembled WGS sequence"/>
</dbReference>
<accession>A0A8S3F3N2</accession>
<evidence type="ECO:0000313" key="2">
    <source>
        <dbReference type="Proteomes" id="UP000676336"/>
    </source>
</evidence>
<organism evidence="1 2">
    <name type="scientific">Rotaria magnacalcarata</name>
    <dbReference type="NCBI Taxonomy" id="392030"/>
    <lineage>
        <taxon>Eukaryota</taxon>
        <taxon>Metazoa</taxon>
        <taxon>Spiralia</taxon>
        <taxon>Gnathifera</taxon>
        <taxon>Rotifera</taxon>
        <taxon>Eurotatoria</taxon>
        <taxon>Bdelloidea</taxon>
        <taxon>Philodinida</taxon>
        <taxon>Philodinidae</taxon>
        <taxon>Rotaria</taxon>
    </lineage>
</organism>
<gene>
    <name evidence="1" type="ORF">SMN809_LOCUS61646</name>
</gene>
<proteinExistence type="predicted"/>
<name>A0A8S3F3N2_9BILA</name>
<comment type="caution">
    <text evidence="1">The sequence shown here is derived from an EMBL/GenBank/DDBJ whole genome shotgun (WGS) entry which is preliminary data.</text>
</comment>
<evidence type="ECO:0000313" key="1">
    <source>
        <dbReference type="EMBL" id="CAF5100332.1"/>
    </source>
</evidence>